<dbReference type="InterPro" id="IPR013097">
    <property type="entry name" value="Dabb"/>
</dbReference>
<keyword evidence="3" id="KW-1185">Reference proteome</keyword>
<evidence type="ECO:0000313" key="2">
    <source>
        <dbReference type="EMBL" id="SKA96292.1"/>
    </source>
</evidence>
<dbReference type="InterPro" id="IPR011008">
    <property type="entry name" value="Dimeric_a/b-barrel"/>
</dbReference>
<dbReference type="PANTHER" id="PTHR37832">
    <property type="entry name" value="BLL2683 PROTEIN"/>
    <property type="match status" value="1"/>
</dbReference>
<reference evidence="2 3" key="1">
    <citation type="submission" date="2017-02" db="EMBL/GenBank/DDBJ databases">
        <authorList>
            <person name="Peterson S.W."/>
        </authorList>
    </citation>
    <scope>NUCLEOTIDE SEQUENCE [LARGE SCALE GENOMIC DNA]</scope>
    <source>
        <strain evidence="2 3">ATCC 27749</strain>
    </source>
</reference>
<name>A0A1T4Y3B4_9FIRM</name>
<dbReference type="PROSITE" id="PS51502">
    <property type="entry name" value="S_R_A_B_BARREL"/>
    <property type="match status" value="1"/>
</dbReference>
<dbReference type="PANTHER" id="PTHR37832:SF1">
    <property type="entry name" value="STRESS-RESPONSE A_B BARREL DOMAIN-CONTAINING PROTEIN"/>
    <property type="match status" value="1"/>
</dbReference>
<dbReference type="SUPFAM" id="SSF54909">
    <property type="entry name" value="Dimeric alpha+beta barrel"/>
    <property type="match status" value="1"/>
</dbReference>
<proteinExistence type="predicted"/>
<evidence type="ECO:0000313" key="3">
    <source>
        <dbReference type="Proteomes" id="UP000190286"/>
    </source>
</evidence>
<evidence type="ECO:0000259" key="1">
    <source>
        <dbReference type="PROSITE" id="PS51502"/>
    </source>
</evidence>
<dbReference type="SMART" id="SM00886">
    <property type="entry name" value="Dabb"/>
    <property type="match status" value="1"/>
</dbReference>
<dbReference type="Proteomes" id="UP000190286">
    <property type="component" value="Unassembled WGS sequence"/>
</dbReference>
<dbReference type="Pfam" id="PF07876">
    <property type="entry name" value="Dabb"/>
    <property type="match status" value="1"/>
</dbReference>
<dbReference type="STRING" id="745368.SAMN02745178_02702"/>
<dbReference type="GeneID" id="93339129"/>
<feature type="domain" description="Stress-response A/B barrel" evidence="1">
    <location>
        <begin position="2"/>
        <end position="97"/>
    </location>
</feature>
<dbReference type="RefSeq" id="WP_078785501.1">
    <property type="nucleotide sequence ID" value="NZ_CAJKTF010000013.1"/>
</dbReference>
<accession>A0A1T4Y3B4</accession>
<dbReference type="EMBL" id="FUYF01000031">
    <property type="protein sequence ID" value="SKA96292.1"/>
    <property type="molecule type" value="Genomic_DNA"/>
</dbReference>
<gene>
    <name evidence="2" type="ORF">SAMN02745178_02702</name>
</gene>
<dbReference type="Gene3D" id="3.30.70.100">
    <property type="match status" value="1"/>
</dbReference>
<protein>
    <submittedName>
        <fullName evidence="2">Stress responsive A/B Barrel Domain</fullName>
    </submittedName>
</protein>
<organism evidence="2 3">
    <name type="scientific">Gemmiger formicilis</name>
    <dbReference type="NCBI Taxonomy" id="745368"/>
    <lineage>
        <taxon>Bacteria</taxon>
        <taxon>Bacillati</taxon>
        <taxon>Bacillota</taxon>
        <taxon>Clostridia</taxon>
        <taxon>Eubacteriales</taxon>
        <taxon>Gemmiger</taxon>
    </lineage>
</organism>
<dbReference type="OrthoDB" id="9808130at2"/>
<dbReference type="AlphaFoldDB" id="A0A1T4Y3B4"/>
<sequence length="100" mass="11347">MIRHILFWKYTDTVKAEHKEAEALAFLQKSVATMVGHIDGLRCAEINTNTAGGEYDLVFYSELRDADALQAFQNHPLHIAHRERCKALVTDRLCGDMEAD</sequence>